<dbReference type="Proteomes" id="UP001152484">
    <property type="component" value="Unassembled WGS sequence"/>
</dbReference>
<dbReference type="PANTHER" id="PTHR31286:SF168">
    <property type="entry name" value="DUF4283 DOMAIN-CONTAINING PROTEIN"/>
    <property type="match status" value="1"/>
</dbReference>
<dbReference type="InterPro" id="IPR040256">
    <property type="entry name" value="At4g02000-like"/>
</dbReference>
<dbReference type="InterPro" id="IPR025558">
    <property type="entry name" value="DUF4283"/>
</dbReference>
<organism evidence="3 4">
    <name type="scientific">Cuscuta europaea</name>
    <name type="common">European dodder</name>
    <dbReference type="NCBI Taxonomy" id="41803"/>
    <lineage>
        <taxon>Eukaryota</taxon>
        <taxon>Viridiplantae</taxon>
        <taxon>Streptophyta</taxon>
        <taxon>Embryophyta</taxon>
        <taxon>Tracheophyta</taxon>
        <taxon>Spermatophyta</taxon>
        <taxon>Magnoliopsida</taxon>
        <taxon>eudicotyledons</taxon>
        <taxon>Gunneridae</taxon>
        <taxon>Pentapetalae</taxon>
        <taxon>asterids</taxon>
        <taxon>lamiids</taxon>
        <taxon>Solanales</taxon>
        <taxon>Convolvulaceae</taxon>
        <taxon>Cuscuteae</taxon>
        <taxon>Cuscuta</taxon>
        <taxon>Cuscuta subgen. Cuscuta</taxon>
    </lineage>
</organism>
<evidence type="ECO:0000256" key="1">
    <source>
        <dbReference type="SAM" id="MobiDB-lite"/>
    </source>
</evidence>
<evidence type="ECO:0000313" key="4">
    <source>
        <dbReference type="Proteomes" id="UP001152484"/>
    </source>
</evidence>
<name>A0A9P0Z5E9_CUSEU</name>
<feature type="domain" description="DUF4283" evidence="2">
    <location>
        <begin position="194"/>
        <end position="273"/>
    </location>
</feature>
<gene>
    <name evidence="3" type="ORF">CEURO_LOCUS10187</name>
</gene>
<dbReference type="Pfam" id="PF14111">
    <property type="entry name" value="DUF4283"/>
    <property type="match status" value="1"/>
</dbReference>
<protein>
    <recommendedName>
        <fullName evidence="2">DUF4283 domain-containing protein</fullName>
    </recommendedName>
</protein>
<evidence type="ECO:0000259" key="2">
    <source>
        <dbReference type="Pfam" id="PF14111"/>
    </source>
</evidence>
<feature type="compositionally biased region" description="Low complexity" evidence="1">
    <location>
        <begin position="93"/>
        <end position="107"/>
    </location>
</feature>
<dbReference type="OrthoDB" id="1939300at2759"/>
<evidence type="ECO:0000313" key="3">
    <source>
        <dbReference type="EMBL" id="CAH9087679.1"/>
    </source>
</evidence>
<feature type="region of interest" description="Disordered" evidence="1">
    <location>
        <begin position="82"/>
        <end position="113"/>
    </location>
</feature>
<dbReference type="PANTHER" id="PTHR31286">
    <property type="entry name" value="GLYCINE-RICH CELL WALL STRUCTURAL PROTEIN 1.8-LIKE"/>
    <property type="match status" value="1"/>
</dbReference>
<dbReference type="AlphaFoldDB" id="A0A9P0Z5E9"/>
<accession>A0A9P0Z5E9</accession>
<comment type="caution">
    <text evidence="3">The sequence shown here is derived from an EMBL/GenBank/DDBJ whole genome shotgun (WGS) entry which is preliminary data.</text>
</comment>
<keyword evidence="4" id="KW-1185">Reference proteome</keyword>
<sequence length="637" mass="68783">MSKKKQQGTGASSKGSMTRSRYAVLEDFEEEFPALLAGIPLSKPKKSVADLVSRADCVSVDLKATVGKTKVLALDRGAAAGNENPAAREMPAAKEPAANKEPAARNKTSAQEDATATVGLKAVSLADPVQVTTPTSEAEQITITGGKIADVERKPWNGLFKDNRAPTHGLKLKYVPPKENGLDFVDRIFPSMIEMWGHCLVGFFTGSFPGLKAIYELKNEWGVKCLVRSHKKGWVIFKFQCEHDRTKVLNGGPYSIFGKLLFLKVLSDDFSFDDEEFLKVPIWVKFPNLPLKLWNEEAMSEVASMVGVPLTTDKVTQEKSNHNFARVLIEVDVSKPPQLSFPIRLPSRKVFKQHVVYETFPSFCFHCKEYGHHPFICKILAEKELSTSEHSKVDALEKTPKDGVLLPTVFENTGAKKVQLEPPPATVLSAVEPAAPEAPPAAYATFEVAAQKFQPAAVALSDAFEVATPESAATLEFAAPKPADTHKSAAFALSAAAAFETGSAPNPTRLEKQTVLQGSAANVLDVQSVQGLSENVPKVQPAAAFEDPATAFEEVAAAVPNQVQPTAAAAFKVAGATGMGVTPEQVNEIEAVATVAPDLLMQPPKPLGSYTLRVRVGKDGKKRLFRNDVEISNDVLK</sequence>
<reference evidence="3" key="1">
    <citation type="submission" date="2022-07" db="EMBL/GenBank/DDBJ databases">
        <authorList>
            <person name="Macas J."/>
            <person name="Novak P."/>
            <person name="Neumann P."/>
        </authorList>
    </citation>
    <scope>NUCLEOTIDE SEQUENCE</scope>
</reference>
<dbReference type="EMBL" id="CAMAPE010000019">
    <property type="protein sequence ID" value="CAH9087679.1"/>
    <property type="molecule type" value="Genomic_DNA"/>
</dbReference>
<proteinExistence type="predicted"/>